<evidence type="ECO:0000256" key="1">
    <source>
        <dbReference type="ARBA" id="ARBA00004245"/>
    </source>
</evidence>
<dbReference type="GO" id="GO:0008017">
    <property type="term" value="F:microtubule binding"/>
    <property type="evidence" value="ECO:0007669"/>
    <property type="project" value="TreeGrafter"/>
</dbReference>
<evidence type="ECO:0000256" key="6">
    <source>
        <dbReference type="ARBA" id="ARBA00023212"/>
    </source>
</evidence>
<dbReference type="Proteomes" id="UP000046395">
    <property type="component" value="Unassembled WGS sequence"/>
</dbReference>
<dbReference type="Pfam" id="PF16457">
    <property type="entry name" value="PH_12"/>
    <property type="match status" value="1"/>
</dbReference>
<dbReference type="InterPro" id="IPR016024">
    <property type="entry name" value="ARM-type_fold"/>
</dbReference>
<organism evidence="11 12">
    <name type="scientific">Trichuris muris</name>
    <name type="common">Mouse whipworm</name>
    <dbReference type="NCBI Taxonomy" id="70415"/>
    <lineage>
        <taxon>Eukaryota</taxon>
        <taxon>Metazoa</taxon>
        <taxon>Ecdysozoa</taxon>
        <taxon>Nematoda</taxon>
        <taxon>Enoplea</taxon>
        <taxon>Dorylaimia</taxon>
        <taxon>Trichinellida</taxon>
        <taxon>Trichuridae</taxon>
        <taxon>Trichuris</taxon>
    </lineage>
</organism>
<proteinExistence type="predicted"/>
<dbReference type="PANTHER" id="PTHR16056:SF16">
    <property type="entry name" value="REGULATOR OF MICROTUBULE DYNAMICS PROTEIN 1"/>
    <property type="match status" value="1"/>
</dbReference>
<dbReference type="InterPro" id="IPR011993">
    <property type="entry name" value="PH-like_dom_sf"/>
</dbReference>
<dbReference type="InterPro" id="IPR024574">
    <property type="entry name" value="ELMO_ARM"/>
</dbReference>
<dbReference type="PANTHER" id="PTHR16056">
    <property type="entry name" value="REGULATOR OF MICROTUBULE DYNAMICS PROTEIN"/>
    <property type="match status" value="1"/>
</dbReference>
<evidence type="ECO:0000313" key="11">
    <source>
        <dbReference type="Proteomes" id="UP000046395"/>
    </source>
</evidence>
<dbReference type="Pfam" id="PF04727">
    <property type="entry name" value="ELMO_CED12"/>
    <property type="match status" value="1"/>
</dbReference>
<evidence type="ECO:0000256" key="9">
    <source>
        <dbReference type="ARBA" id="ARBA00041958"/>
    </source>
</evidence>
<dbReference type="PROSITE" id="PS51335">
    <property type="entry name" value="ELMO"/>
    <property type="match status" value="1"/>
</dbReference>
<reference evidence="12" key="1">
    <citation type="submission" date="2019-12" db="UniProtKB">
        <authorList>
            <consortium name="WormBaseParasite"/>
        </authorList>
    </citation>
    <scope>IDENTIFICATION</scope>
</reference>
<keyword evidence="11" id="KW-1185">Reference proteome</keyword>
<dbReference type="InterPro" id="IPR001849">
    <property type="entry name" value="PH_domain"/>
</dbReference>
<dbReference type="AlphaFoldDB" id="A0A5S6QCF9"/>
<evidence type="ECO:0000256" key="8">
    <source>
        <dbReference type="ARBA" id="ARBA00039966"/>
    </source>
</evidence>
<comment type="function">
    <text evidence="7">Involved in cytoskeletal rearrangements required for phagocytosis of apoptotic cells and cell motility. Acts in association with DOCK1 and CRK. Was initially proposed to be required in complex with DOCK1 to activate Rac Rho small GTPases. May enhance the guanine nucleotide exchange factor (GEF) activity of DOCK1.</text>
</comment>
<evidence type="ECO:0000256" key="5">
    <source>
        <dbReference type="ARBA" id="ARBA00022803"/>
    </source>
</evidence>
<feature type="domain" description="ELMO" evidence="10">
    <location>
        <begin position="362"/>
        <end position="523"/>
    </location>
</feature>
<dbReference type="STRING" id="70415.A0A5S6QCF9"/>
<comment type="subcellular location">
    <subcellularLocation>
        <location evidence="1">Cytoplasm</location>
        <location evidence="1">Cytoskeleton</location>
    </subcellularLocation>
</comment>
<dbReference type="InterPro" id="IPR006816">
    <property type="entry name" value="ELMO_dom"/>
</dbReference>
<evidence type="ECO:0000313" key="12">
    <source>
        <dbReference type="WBParaSite" id="TMUE_1000005036.1"/>
    </source>
</evidence>
<sequence>MLALLQESMRRSGDSASGGSTFFAKSLSPYYPRRLDDSVLKVGVELNPDLTPLAGIDLKDKLPQLLQVNQHEPLETVTKDLCSRWELSNPQDFALQFTQRSTHYISERNRFDLMNGDVLLLTLSPEKLSDILISWLLSPNVDDVVCALPYLVVRVSDPHFSTTFIANNGLGIVMNILEKGILNDLPLSQMLSCFHGLVCWTEENWDLPSSELLVLIADFVVGRAKLEHPKVLSVAMTILEDIITNSSSRAPLLNKQVPFESLVRHLESSDLSVQHSVLALMNAMFSKALPPARMQIATVLFAKPVRNALTNNILRNNVGPGLAHQLHVLQQLMLNVYEVKARSKVLPGMPSVEEFNEFCRNVGEKLGATISPAVIRKGNISLPRDLYKLGFRSKSNPMDDFDVVPPGQLALDCILYFYRCHHDICFKIILENAHRTDGRECPFIQCCIELVTVLLDALHIGELPSEQGQTYYELLFTEEHPFDELFCRCVTLVNRTWKEMRASSLDDIGKVMAVVKEQICRSLAERPRSFHDLEEEMKRYNYAEISESWERERSLKEESHFQTPQILELKEHVKPRIFALVARNRLSCMKKGQIFAKYCRGSKGNREKGKFWCWRLCPSEKFLLYCDCTEKKPFSSEEVGWKLPICEISHVIMGSNCTHIKETKGKKSGDVFAFTLVLVGDKALKNSYNFVAPDAETFDLWTDGLMTLLGNDMVSPHFKQESELWLNMELRLRLLELESIDVPNTALPVPDPPENFEFVIESTLLPRGCPADSAFGCCATLLVLRFSFLPLLIEVQFSLGAKALRSGVGKLNFATLRVCLQSPLAKSGVTVLGFSLFSLMNRKDAKEKVEDIISRADILYEDYMIDALYDYLNERLADNRTAEILWRLARVIYEKAKSVKVPDDQQQMYSTAMEYVKEALECGSNLSAVHKWYAILLNCCSENGGQEARLKAALKVREHLDRALELNPSDATSWHILGVWYYTFADLPWYKRKLAEFLYPQLPVTTYQQALECFEKAESICPEFYSRNLLMIGNVYLRLNQPDVAKGYFTKTLNMVVLTADDRKAFSEAEEQLKNLG</sequence>
<evidence type="ECO:0000256" key="7">
    <source>
        <dbReference type="ARBA" id="ARBA00024863"/>
    </source>
</evidence>
<dbReference type="Pfam" id="PF21033">
    <property type="entry name" value="RMD1-3"/>
    <property type="match status" value="1"/>
</dbReference>
<dbReference type="GO" id="GO:0005739">
    <property type="term" value="C:mitochondrion"/>
    <property type="evidence" value="ECO:0007669"/>
    <property type="project" value="TreeGrafter"/>
</dbReference>
<dbReference type="WBParaSite" id="TMUE_1000005036.1">
    <property type="protein sequence ID" value="TMUE_1000005036.1"/>
    <property type="gene ID" value="WBGene00289543"/>
</dbReference>
<dbReference type="InterPro" id="IPR011990">
    <property type="entry name" value="TPR-like_helical_dom_sf"/>
</dbReference>
<keyword evidence="5" id="KW-0802">TPR repeat</keyword>
<dbReference type="SUPFAM" id="SSF48371">
    <property type="entry name" value="ARM repeat"/>
    <property type="match status" value="1"/>
</dbReference>
<dbReference type="InterPro" id="IPR049039">
    <property type="entry name" value="RMD1-3_a_helical_rpt"/>
</dbReference>
<evidence type="ECO:0000259" key="10">
    <source>
        <dbReference type="PROSITE" id="PS51335"/>
    </source>
</evidence>
<protein>
    <recommendedName>
        <fullName evidence="8">Regulator of microtubule dynamics protein 1</fullName>
    </recommendedName>
    <alternativeName>
        <fullName evidence="9">Protein FAM82B</fullName>
    </alternativeName>
</protein>
<evidence type="ECO:0000256" key="2">
    <source>
        <dbReference type="ARBA" id="ARBA00011375"/>
    </source>
</evidence>
<evidence type="ECO:0000256" key="3">
    <source>
        <dbReference type="ARBA" id="ARBA00022490"/>
    </source>
</evidence>
<dbReference type="GO" id="GO:0005876">
    <property type="term" value="C:spindle microtubule"/>
    <property type="evidence" value="ECO:0007669"/>
    <property type="project" value="TreeGrafter"/>
</dbReference>
<accession>A0A5S6QCF9</accession>
<dbReference type="GO" id="GO:0097431">
    <property type="term" value="C:mitotic spindle pole"/>
    <property type="evidence" value="ECO:0007669"/>
    <property type="project" value="TreeGrafter"/>
</dbReference>
<name>A0A5S6QCF9_TRIMR</name>
<dbReference type="SUPFAM" id="SSF48452">
    <property type="entry name" value="TPR-like"/>
    <property type="match status" value="1"/>
</dbReference>
<dbReference type="Gene3D" id="2.30.29.30">
    <property type="entry name" value="Pleckstrin-homology domain (PH domain)/Phosphotyrosine-binding domain (PTB)"/>
    <property type="match status" value="1"/>
</dbReference>
<evidence type="ECO:0000256" key="4">
    <source>
        <dbReference type="ARBA" id="ARBA00022737"/>
    </source>
</evidence>
<dbReference type="SUPFAM" id="SSF50729">
    <property type="entry name" value="PH domain-like"/>
    <property type="match status" value="1"/>
</dbReference>
<keyword evidence="3" id="KW-0963">Cytoplasm</keyword>
<keyword evidence="6" id="KW-0206">Cytoskeleton</keyword>
<comment type="subunit">
    <text evidence="2">Interacts with microtubules.</text>
</comment>
<dbReference type="Pfam" id="PF11841">
    <property type="entry name" value="ELMO_ARM"/>
    <property type="match status" value="1"/>
</dbReference>
<keyword evidence="4" id="KW-0677">Repeat</keyword>
<dbReference type="Gene3D" id="1.25.40.10">
    <property type="entry name" value="Tetratricopeptide repeat domain"/>
    <property type="match status" value="1"/>
</dbReference>